<organism evidence="1 2">
    <name type="scientific">Puccinia coronata f. sp. avenae</name>
    <dbReference type="NCBI Taxonomy" id="200324"/>
    <lineage>
        <taxon>Eukaryota</taxon>
        <taxon>Fungi</taxon>
        <taxon>Dikarya</taxon>
        <taxon>Basidiomycota</taxon>
        <taxon>Pucciniomycotina</taxon>
        <taxon>Pucciniomycetes</taxon>
        <taxon>Pucciniales</taxon>
        <taxon>Pucciniaceae</taxon>
        <taxon>Puccinia</taxon>
    </lineage>
</organism>
<gene>
    <name evidence="1" type="ORF">PCASD_23008</name>
</gene>
<dbReference type="EMBL" id="PGCI01000437">
    <property type="protein sequence ID" value="PLW26882.1"/>
    <property type="molecule type" value="Genomic_DNA"/>
</dbReference>
<protein>
    <submittedName>
        <fullName evidence="1">Uncharacterized protein</fullName>
    </submittedName>
</protein>
<reference evidence="1 2" key="1">
    <citation type="submission" date="2017-11" db="EMBL/GenBank/DDBJ databases">
        <title>De novo assembly and phasing of dikaryotic genomes from two isolates of Puccinia coronata f. sp. avenae, the causal agent of oat crown rust.</title>
        <authorList>
            <person name="Miller M.E."/>
            <person name="Zhang Y."/>
            <person name="Omidvar V."/>
            <person name="Sperschneider J."/>
            <person name="Schwessinger B."/>
            <person name="Raley C."/>
            <person name="Palmer J.M."/>
            <person name="Garnica D."/>
            <person name="Upadhyaya N."/>
            <person name="Rathjen J."/>
            <person name="Taylor J.M."/>
            <person name="Park R.F."/>
            <person name="Dodds P.N."/>
            <person name="Hirsch C.D."/>
            <person name="Kianian S.F."/>
            <person name="Figueroa M."/>
        </authorList>
    </citation>
    <scope>NUCLEOTIDE SEQUENCE [LARGE SCALE GENOMIC DNA]</scope>
    <source>
        <strain evidence="1">12SD80</strain>
    </source>
</reference>
<dbReference type="Proteomes" id="UP000235392">
    <property type="component" value="Unassembled WGS sequence"/>
</dbReference>
<evidence type="ECO:0000313" key="1">
    <source>
        <dbReference type="EMBL" id="PLW26882.1"/>
    </source>
</evidence>
<dbReference type="AlphaFoldDB" id="A0A2N5TN29"/>
<comment type="caution">
    <text evidence="1">The sequence shown here is derived from an EMBL/GenBank/DDBJ whole genome shotgun (WGS) entry which is preliminary data.</text>
</comment>
<accession>A0A2N5TN29</accession>
<proteinExistence type="predicted"/>
<sequence>MAVSAINSDAAIRASFAGSCKWAWTAHGSPKTQQFLGQSLSSSLCLNVWVPAKWTPSPRVTHGPFPNPRLDTPAGLPLACLQLGSYLLLKCLRFNIQHLQNAQANTETPSYHAFLIKQSRKFANPSRN</sequence>
<name>A0A2N5TN29_9BASI</name>
<evidence type="ECO:0000313" key="2">
    <source>
        <dbReference type="Proteomes" id="UP000235392"/>
    </source>
</evidence>